<organism evidence="2 3">
    <name type="scientific">Steinernema glaseri</name>
    <dbReference type="NCBI Taxonomy" id="37863"/>
    <lineage>
        <taxon>Eukaryota</taxon>
        <taxon>Metazoa</taxon>
        <taxon>Ecdysozoa</taxon>
        <taxon>Nematoda</taxon>
        <taxon>Chromadorea</taxon>
        <taxon>Rhabditida</taxon>
        <taxon>Tylenchina</taxon>
        <taxon>Panagrolaimomorpha</taxon>
        <taxon>Strongyloidoidea</taxon>
        <taxon>Steinernematidae</taxon>
        <taxon>Steinernema</taxon>
    </lineage>
</organism>
<reference evidence="3" key="1">
    <citation type="submission" date="2016-11" db="UniProtKB">
        <authorList>
            <consortium name="WormBaseParasite"/>
        </authorList>
    </citation>
    <scope>IDENTIFICATION</scope>
</reference>
<feature type="region of interest" description="Disordered" evidence="1">
    <location>
        <begin position="1"/>
        <end position="28"/>
    </location>
</feature>
<dbReference type="AlphaFoldDB" id="A0A1I7Y8M1"/>
<accession>A0A1I7Y8M1</accession>
<keyword evidence="2" id="KW-1185">Reference proteome</keyword>
<protein>
    <submittedName>
        <fullName evidence="3">RING-type domain-containing protein</fullName>
    </submittedName>
</protein>
<evidence type="ECO:0000313" key="2">
    <source>
        <dbReference type="Proteomes" id="UP000095287"/>
    </source>
</evidence>
<dbReference type="Proteomes" id="UP000095287">
    <property type="component" value="Unplaced"/>
</dbReference>
<dbReference type="WBParaSite" id="L893_g13598.t2">
    <property type="protein sequence ID" value="L893_g13598.t2"/>
    <property type="gene ID" value="L893_g13598"/>
</dbReference>
<proteinExistence type="predicted"/>
<feature type="compositionally biased region" description="Polar residues" evidence="1">
    <location>
        <begin position="1"/>
        <end position="21"/>
    </location>
</feature>
<evidence type="ECO:0000313" key="3">
    <source>
        <dbReference type="WBParaSite" id="L893_g13598.t2"/>
    </source>
</evidence>
<sequence>MLNNSAQNIPGRLTSRQQPPNNFGPGFLEKQAHEHKKRPICIYGFDNNCRTSESSTLQFLTEHLDVSKIQIDEETFVNVEKGRFDEDVLSVLKMGKSRTRAAFFASRPIYVNFEYYSVDGSKEKLVHSKEIETEFELWKENEHIMCCHGYIADASPTKVIRCTENVLMPMSVLLRHTPANYSEYLFLWLDLGHTLSFFDQHGYTLERIFFDQLILDQKLRVKLADLSCVKQRAENGARKDITLAALELLLSSGITTERVAYMFHLYEKFAAPAEEQQFDEMEQWTKCRKSVLLRLLQQGSRRGWSQKLVALVATIQNNGGALSNPGKYHINRRAIISQGIERAKEECEASYHSQIKTLFSQYINRFYDPFKDKSVGFRMENLFDTSGWPEEFVQAALKIGDEEKNVESQLTDEEWKSRVMDEYILRTMPAVENMRQRVLSVQSSHLFLEKWDPHEFTKTEKSDITREIVERVIRFQWSKAARVQTEPKEYYLNHDKQICRNDKR</sequence>
<name>A0A1I7Y8M1_9BILA</name>
<evidence type="ECO:0000256" key="1">
    <source>
        <dbReference type="SAM" id="MobiDB-lite"/>
    </source>
</evidence>